<dbReference type="Proteomes" id="UP000028980">
    <property type="component" value="Unassembled WGS sequence"/>
</dbReference>
<protein>
    <submittedName>
        <fullName evidence="2">Uncharacterized protein</fullName>
    </submittedName>
</protein>
<sequence>MKTFIKITTALVFFLSIHSNAQVFQDQLDEIYLGSAKVELNDFILLNSEISNSDRFKFRKALRAARNGQDSLVFTSDEYRLALTEVEYLKLIRRTANQSSDSTEFVTKLSAQMPSLKDIIESDVSYTNLYEAVRPTTFYGRIEALPDVL</sequence>
<keyword evidence="1" id="KW-0732">Signal</keyword>
<dbReference type="EMBL" id="BBLG01000004">
    <property type="protein sequence ID" value="GAK76384.1"/>
    <property type="molecule type" value="Genomic_DNA"/>
</dbReference>
<evidence type="ECO:0000313" key="2">
    <source>
        <dbReference type="EMBL" id="GAK76384.1"/>
    </source>
</evidence>
<reference evidence="2 3" key="1">
    <citation type="journal article" date="2014" name="Genome Announc.">
        <title>Draft Genome Sequences of Marine Flavobacterium Nonlabens Strains NR17, NR24, NR27, NR32, NR33, and Ara13.</title>
        <authorList>
            <person name="Nakanishi M."/>
            <person name="Meirelles P."/>
            <person name="Suzuki R."/>
            <person name="Takatani N."/>
            <person name="Mino S."/>
            <person name="Suda W."/>
            <person name="Oshima K."/>
            <person name="Hattori M."/>
            <person name="Ohkuma M."/>
            <person name="Hosokawa M."/>
            <person name="Miyashita K."/>
            <person name="Thompson F.L."/>
            <person name="Niwa A."/>
            <person name="Sawabe T."/>
            <person name="Sawabe T."/>
        </authorList>
    </citation>
    <scope>NUCLEOTIDE SEQUENCE [LARGE SCALE GENOMIC DNA]</scope>
    <source>
        <strain evidence="3">JCM19296</strain>
    </source>
</reference>
<evidence type="ECO:0000256" key="1">
    <source>
        <dbReference type="SAM" id="SignalP"/>
    </source>
</evidence>
<accession>A0A081DBT8</accession>
<feature type="chain" id="PRO_5001756570" evidence="1">
    <location>
        <begin position="22"/>
        <end position="149"/>
    </location>
</feature>
<gene>
    <name evidence="2" type="ORF">JCM19296_1981</name>
</gene>
<comment type="caution">
    <text evidence="2">The sequence shown here is derived from an EMBL/GenBank/DDBJ whole genome shotgun (WGS) entry which is preliminary data.</text>
</comment>
<organism evidence="2 3">
    <name type="scientific">Nonlabens ulvanivorans</name>
    <name type="common">Persicivirga ulvanivorans</name>
    <dbReference type="NCBI Taxonomy" id="906888"/>
    <lineage>
        <taxon>Bacteria</taxon>
        <taxon>Pseudomonadati</taxon>
        <taxon>Bacteroidota</taxon>
        <taxon>Flavobacteriia</taxon>
        <taxon>Flavobacteriales</taxon>
        <taxon>Flavobacteriaceae</taxon>
        <taxon>Nonlabens</taxon>
    </lineage>
</organism>
<name>A0A081DBT8_NONUL</name>
<feature type="signal peptide" evidence="1">
    <location>
        <begin position="1"/>
        <end position="21"/>
    </location>
</feature>
<dbReference type="AlphaFoldDB" id="A0A081DBT8"/>
<evidence type="ECO:0000313" key="3">
    <source>
        <dbReference type="Proteomes" id="UP000028980"/>
    </source>
</evidence>
<dbReference type="RefSeq" id="WP_042270666.1">
    <property type="nucleotide sequence ID" value="NZ_JBDUVK010000153.1"/>
</dbReference>
<proteinExistence type="predicted"/>